<comment type="caution">
    <text evidence="2">The sequence shown here is derived from an EMBL/GenBank/DDBJ whole genome shotgun (WGS) entry which is preliminary data.</text>
</comment>
<reference evidence="2 3" key="1">
    <citation type="submission" date="2015-08" db="EMBL/GenBank/DDBJ databases">
        <title>Next Generation Sequencing and Analysis of the Genome of Puccinia sorghi L Schw, the Causal Agent of Maize Common Rust.</title>
        <authorList>
            <person name="Rochi L."/>
            <person name="Burguener G."/>
            <person name="Darino M."/>
            <person name="Turjanski A."/>
            <person name="Kreff E."/>
            <person name="Dieguez M.J."/>
            <person name="Sacco F."/>
        </authorList>
    </citation>
    <scope>NUCLEOTIDE SEQUENCE [LARGE SCALE GENOMIC DNA]</scope>
    <source>
        <strain evidence="2 3">RO10H11247</strain>
    </source>
</reference>
<dbReference type="OrthoDB" id="1715602at2759"/>
<name>A0A0L6UGF7_9BASI</name>
<feature type="region of interest" description="Disordered" evidence="1">
    <location>
        <begin position="1"/>
        <end position="50"/>
    </location>
</feature>
<keyword evidence="3" id="KW-1185">Reference proteome</keyword>
<evidence type="ECO:0008006" key="4">
    <source>
        <dbReference type="Google" id="ProtNLM"/>
    </source>
</evidence>
<dbReference type="EMBL" id="LAVV01011574">
    <property type="protein sequence ID" value="KNZ47631.1"/>
    <property type="molecule type" value="Genomic_DNA"/>
</dbReference>
<feature type="compositionally biased region" description="Basic and acidic residues" evidence="1">
    <location>
        <begin position="25"/>
        <end position="34"/>
    </location>
</feature>
<evidence type="ECO:0000256" key="1">
    <source>
        <dbReference type="SAM" id="MobiDB-lite"/>
    </source>
</evidence>
<evidence type="ECO:0000313" key="3">
    <source>
        <dbReference type="Proteomes" id="UP000037035"/>
    </source>
</evidence>
<accession>A0A0L6UGF7</accession>
<protein>
    <recommendedName>
        <fullName evidence="4">HAT C-terminal dimerisation domain-containing protein</fullName>
    </recommendedName>
</protein>
<dbReference type="VEuPathDB" id="FungiDB:VP01_626g7"/>
<sequence>MSSAAATAETRSHPLAYISSTPEIPNRDGRDTPKKPSKTVFSRERRSNQSLGTACQSVTNFLLHAQNCFSISCFKSAPCKKVFLASQYIQSYTRNQMSLETLESLVCLKDWAKNQVFHVTSISPQD</sequence>
<organism evidence="2 3">
    <name type="scientific">Puccinia sorghi</name>
    <dbReference type="NCBI Taxonomy" id="27349"/>
    <lineage>
        <taxon>Eukaryota</taxon>
        <taxon>Fungi</taxon>
        <taxon>Dikarya</taxon>
        <taxon>Basidiomycota</taxon>
        <taxon>Pucciniomycotina</taxon>
        <taxon>Pucciniomycetes</taxon>
        <taxon>Pucciniales</taxon>
        <taxon>Pucciniaceae</taxon>
        <taxon>Puccinia</taxon>
    </lineage>
</organism>
<dbReference type="Proteomes" id="UP000037035">
    <property type="component" value="Unassembled WGS sequence"/>
</dbReference>
<evidence type="ECO:0000313" key="2">
    <source>
        <dbReference type="EMBL" id="KNZ47631.1"/>
    </source>
</evidence>
<dbReference type="AlphaFoldDB" id="A0A0L6UGF7"/>
<proteinExistence type="predicted"/>
<gene>
    <name evidence="2" type="ORF">VP01_626g7</name>
</gene>